<dbReference type="Pfam" id="PF11888">
    <property type="entry name" value="DUF3408"/>
    <property type="match status" value="1"/>
</dbReference>
<protein>
    <recommendedName>
        <fullName evidence="3">DUF3408 domain-containing protein</fullName>
    </recommendedName>
</protein>
<dbReference type="EMBL" id="AP035789">
    <property type="protein sequence ID" value="BFO80376.1"/>
    <property type="molecule type" value="Genomic_DNA"/>
</dbReference>
<dbReference type="InterPro" id="IPR021823">
    <property type="entry name" value="DUF3408"/>
</dbReference>
<feature type="compositionally biased region" description="Acidic residues" evidence="1">
    <location>
        <begin position="35"/>
        <end position="46"/>
    </location>
</feature>
<gene>
    <name evidence="2" type="ORF">GTC17262_05670</name>
</gene>
<sequence length="147" mass="17352">MARKTKAEDIDASFIINAFRKNDMNIPPQARALGETEENPPEEEAEGNARDMSQEDTEEKPPLRKRRTRSKEEEYLAIFFRDVRIPARIGKTVYIRKEFHERIQRIVRIIGKDEISLFSYIDNVLSHHFEDYEEAIKKTYDTNSSIF</sequence>
<accession>A0AB33JJQ9</accession>
<reference evidence="2" key="1">
    <citation type="submission" date="2024-07" db="EMBL/GenBank/DDBJ databases">
        <title>Complete genome sequence of Prevotella sp. YM-2024 GTC17262.</title>
        <authorList>
            <person name="Hayashi M."/>
            <person name="Muto Y."/>
            <person name="Tanaka K."/>
            <person name="Niwa H."/>
        </authorList>
    </citation>
    <scope>NUCLEOTIDE SEQUENCE</scope>
    <source>
        <strain evidence="2">GTC17262</strain>
    </source>
</reference>
<evidence type="ECO:0008006" key="3">
    <source>
        <dbReference type="Google" id="ProtNLM"/>
    </source>
</evidence>
<feature type="region of interest" description="Disordered" evidence="1">
    <location>
        <begin position="25"/>
        <end position="69"/>
    </location>
</feature>
<proteinExistence type="predicted"/>
<dbReference type="AlphaFoldDB" id="A0AB33JJQ9"/>
<name>A0AB33JJQ9_9BACT</name>
<evidence type="ECO:0000256" key="1">
    <source>
        <dbReference type="SAM" id="MobiDB-lite"/>
    </source>
</evidence>
<evidence type="ECO:0000313" key="2">
    <source>
        <dbReference type="EMBL" id="BFO80376.1"/>
    </source>
</evidence>
<organism evidence="2">
    <name type="scientific">Prevotella sp. GTC17262</name>
    <dbReference type="NCBI Taxonomy" id="3236797"/>
    <lineage>
        <taxon>Bacteria</taxon>
        <taxon>Pseudomonadati</taxon>
        <taxon>Bacteroidota</taxon>
        <taxon>Bacteroidia</taxon>
        <taxon>Bacteroidales</taxon>
        <taxon>Prevotellaceae</taxon>
        <taxon>Prevotella</taxon>
    </lineage>
</organism>